<keyword evidence="2" id="KW-1185">Reference proteome</keyword>
<proteinExistence type="predicted"/>
<protein>
    <submittedName>
        <fullName evidence="1">Uncharacterized protein</fullName>
    </submittedName>
</protein>
<sequence length="393" mass="44425">MRTIVTRLEALMPPTPYFPRRFRSATRLRRPRCFRTRENGFVREKVVVKGSQRGKRNSKCEGDNGNEQELEGGNVTCVNEEEVDLVLLARVGDGAYEMELESMTKGMSTEQLVGFMDSLDGQWCGRSERRKVVDAGQILNLLPINWKIEISVRRRAELSSLYSRSYVSPTGMQFKSCKDAAVYLIDQSLIDVAGPFQIEEMRQINDGSHMFLKSINEMTSSSILHEANNNLLPGINDLYDVKIASRFDCFPCGLTFDDMCALKKHLTNFHKKTTRIFELPKQPHTLHKAQTDPGQRAVVGHGEPRLGDASSSAQKMVEPVTMIKINGNGSGRFRTECTWCNKEFLSKRIDAETMAEATGFVCPQCKEKLCGALERGLSRFYQQEQYTLGVFCT</sequence>
<dbReference type="Proteomes" id="UP001056120">
    <property type="component" value="Linkage Group LG29"/>
</dbReference>
<reference evidence="1 2" key="2">
    <citation type="journal article" date="2022" name="Mol. Ecol. Resour.">
        <title>The genomes of chicory, endive, great burdock and yacon provide insights into Asteraceae paleo-polyploidization history and plant inulin production.</title>
        <authorList>
            <person name="Fan W."/>
            <person name="Wang S."/>
            <person name="Wang H."/>
            <person name="Wang A."/>
            <person name="Jiang F."/>
            <person name="Liu H."/>
            <person name="Zhao H."/>
            <person name="Xu D."/>
            <person name="Zhang Y."/>
        </authorList>
    </citation>
    <scope>NUCLEOTIDE SEQUENCE [LARGE SCALE GENOMIC DNA]</scope>
    <source>
        <strain evidence="2">cv. Yunnan</strain>
        <tissue evidence="1">Leaves</tissue>
    </source>
</reference>
<evidence type="ECO:0000313" key="2">
    <source>
        <dbReference type="Proteomes" id="UP001056120"/>
    </source>
</evidence>
<dbReference type="EMBL" id="CM042046">
    <property type="protein sequence ID" value="KAI3675847.1"/>
    <property type="molecule type" value="Genomic_DNA"/>
</dbReference>
<evidence type="ECO:0000313" key="1">
    <source>
        <dbReference type="EMBL" id="KAI3675847.1"/>
    </source>
</evidence>
<name>A0ACB8XXC6_9ASTR</name>
<organism evidence="1 2">
    <name type="scientific">Smallanthus sonchifolius</name>
    <dbReference type="NCBI Taxonomy" id="185202"/>
    <lineage>
        <taxon>Eukaryota</taxon>
        <taxon>Viridiplantae</taxon>
        <taxon>Streptophyta</taxon>
        <taxon>Embryophyta</taxon>
        <taxon>Tracheophyta</taxon>
        <taxon>Spermatophyta</taxon>
        <taxon>Magnoliopsida</taxon>
        <taxon>eudicotyledons</taxon>
        <taxon>Gunneridae</taxon>
        <taxon>Pentapetalae</taxon>
        <taxon>asterids</taxon>
        <taxon>campanulids</taxon>
        <taxon>Asterales</taxon>
        <taxon>Asteraceae</taxon>
        <taxon>Asteroideae</taxon>
        <taxon>Heliantheae alliance</taxon>
        <taxon>Millerieae</taxon>
        <taxon>Smallanthus</taxon>
    </lineage>
</organism>
<reference evidence="2" key="1">
    <citation type="journal article" date="2022" name="Mol. Ecol. Resour.">
        <title>The genomes of chicory, endive, great burdock and yacon provide insights into Asteraceae palaeo-polyploidization history and plant inulin production.</title>
        <authorList>
            <person name="Fan W."/>
            <person name="Wang S."/>
            <person name="Wang H."/>
            <person name="Wang A."/>
            <person name="Jiang F."/>
            <person name="Liu H."/>
            <person name="Zhao H."/>
            <person name="Xu D."/>
            <person name="Zhang Y."/>
        </authorList>
    </citation>
    <scope>NUCLEOTIDE SEQUENCE [LARGE SCALE GENOMIC DNA]</scope>
    <source>
        <strain evidence="2">cv. Yunnan</strain>
    </source>
</reference>
<comment type="caution">
    <text evidence="1">The sequence shown here is derived from an EMBL/GenBank/DDBJ whole genome shotgun (WGS) entry which is preliminary data.</text>
</comment>
<accession>A0ACB8XXC6</accession>
<gene>
    <name evidence="1" type="ORF">L1987_85443</name>
</gene>